<organism evidence="1 2">
    <name type="scientific">Ilyodon furcidens</name>
    <name type="common">goldbreast splitfin</name>
    <dbReference type="NCBI Taxonomy" id="33524"/>
    <lineage>
        <taxon>Eukaryota</taxon>
        <taxon>Metazoa</taxon>
        <taxon>Chordata</taxon>
        <taxon>Craniata</taxon>
        <taxon>Vertebrata</taxon>
        <taxon>Euteleostomi</taxon>
        <taxon>Actinopterygii</taxon>
        <taxon>Neopterygii</taxon>
        <taxon>Teleostei</taxon>
        <taxon>Neoteleostei</taxon>
        <taxon>Acanthomorphata</taxon>
        <taxon>Ovalentaria</taxon>
        <taxon>Atherinomorphae</taxon>
        <taxon>Cyprinodontiformes</taxon>
        <taxon>Goodeidae</taxon>
        <taxon>Ilyodon</taxon>
    </lineage>
</organism>
<evidence type="ECO:0000313" key="1">
    <source>
        <dbReference type="EMBL" id="MEQ2240575.1"/>
    </source>
</evidence>
<proteinExistence type="predicted"/>
<gene>
    <name evidence="1" type="ORF">ILYODFUR_016475</name>
</gene>
<reference evidence="1 2" key="1">
    <citation type="submission" date="2021-06" db="EMBL/GenBank/DDBJ databases">
        <authorList>
            <person name="Palmer J.M."/>
        </authorList>
    </citation>
    <scope>NUCLEOTIDE SEQUENCE [LARGE SCALE GENOMIC DNA]</scope>
    <source>
        <strain evidence="2">if_2019</strain>
        <tissue evidence="1">Muscle</tissue>
    </source>
</reference>
<dbReference type="EMBL" id="JAHRIQ010059428">
    <property type="protein sequence ID" value="MEQ2240575.1"/>
    <property type="molecule type" value="Genomic_DNA"/>
</dbReference>
<accession>A0ABV0U7R3</accession>
<evidence type="ECO:0000313" key="2">
    <source>
        <dbReference type="Proteomes" id="UP001482620"/>
    </source>
</evidence>
<sequence length="121" mass="13067">MSRTVTYSVPSMFPADIMFAAVAGQFVRAAWLRGGSRFWLCGEVPRTGQPVHQRGFDPVVRCSFSEGGTLVPYGLGLNTQSFVCVCGQKSMKSPILSGRCGVDIAGGRCLLSAPLQPRRRI</sequence>
<protein>
    <submittedName>
        <fullName evidence="1">Uncharacterized protein</fullName>
    </submittedName>
</protein>
<name>A0ABV0U7R3_9TELE</name>
<comment type="caution">
    <text evidence="1">The sequence shown here is derived from an EMBL/GenBank/DDBJ whole genome shotgun (WGS) entry which is preliminary data.</text>
</comment>
<keyword evidence="2" id="KW-1185">Reference proteome</keyword>
<dbReference type="Proteomes" id="UP001482620">
    <property type="component" value="Unassembled WGS sequence"/>
</dbReference>